<dbReference type="Gene3D" id="1.10.3210.10">
    <property type="entry name" value="Hypothetical protein af1432"/>
    <property type="match status" value="1"/>
</dbReference>
<dbReference type="Pfam" id="PF08668">
    <property type="entry name" value="HDOD"/>
    <property type="match status" value="1"/>
</dbReference>
<evidence type="ECO:0000256" key="1">
    <source>
        <dbReference type="PROSITE-ProRule" id="PRU00169"/>
    </source>
</evidence>
<gene>
    <name evidence="4" type="ORF">WNY58_02030</name>
</gene>
<name>A0ABU9TN61_9GAMM</name>
<dbReference type="PANTHER" id="PTHR33525:SF3">
    <property type="entry name" value="RIBONUCLEASE Y"/>
    <property type="match status" value="1"/>
</dbReference>
<protein>
    <submittedName>
        <fullName evidence="4">HDOD domain-containing protein</fullName>
    </submittedName>
</protein>
<proteinExistence type="predicted"/>
<feature type="domain" description="HDOD" evidence="3">
    <location>
        <begin position="143"/>
        <end position="313"/>
    </location>
</feature>
<dbReference type="PROSITE" id="PS51833">
    <property type="entry name" value="HDOD"/>
    <property type="match status" value="1"/>
</dbReference>
<sequence>MEMNQATVYFIDDESQVLSALRRALRSRLKEWTMVFEASPAQALSQMAKATPWVVLVEKKMPEMDGADFLKQVKKSYPDAVRVILSADISHDTVIESANIAHLLLSKPFELDEIVEVIERAVCLRTFALDDELRAEMGRLDSLPLLPANYQALVEYLDSVEEPDPARVDQLLSHDVAVLSKILQLANSAYFCGVKPVYSAREAVIRLGYDLIRKLVLCFSVYTSENGNADFNNQLLRQSERVAEKCIHLASFTRLERAKKERAYFSGLLHNIGELVIAGREFNGSFDLVGSFLLKLWGFEALIIDTLRYQSNPLESDGDDVVLYQLHIAKALVDAENKKLPLEQLFAELDPQLIERAMLSDYVRSHT</sequence>
<dbReference type="PANTHER" id="PTHR33525">
    <property type="match status" value="1"/>
</dbReference>
<dbReference type="InterPro" id="IPR052340">
    <property type="entry name" value="RNase_Y/CdgJ"/>
</dbReference>
<dbReference type="SMART" id="SM00448">
    <property type="entry name" value="REC"/>
    <property type="match status" value="1"/>
</dbReference>
<comment type="caution">
    <text evidence="1">Lacks conserved residue(s) required for the propagation of feature annotation.</text>
</comment>
<dbReference type="PROSITE" id="PS50110">
    <property type="entry name" value="RESPONSE_REGULATORY"/>
    <property type="match status" value="1"/>
</dbReference>
<dbReference type="InterPro" id="IPR001789">
    <property type="entry name" value="Sig_transdc_resp-reg_receiver"/>
</dbReference>
<accession>A0ABU9TN61</accession>
<dbReference type="EMBL" id="JBBMRA010000001">
    <property type="protein sequence ID" value="MEM5535160.1"/>
    <property type="molecule type" value="Genomic_DNA"/>
</dbReference>
<evidence type="ECO:0000259" key="3">
    <source>
        <dbReference type="PROSITE" id="PS51833"/>
    </source>
</evidence>
<dbReference type="InterPro" id="IPR014626">
    <property type="entry name" value="Sig_transdc_resp-reg_put"/>
</dbReference>
<dbReference type="Gene3D" id="3.40.50.2300">
    <property type="match status" value="1"/>
</dbReference>
<dbReference type="SUPFAM" id="SSF109604">
    <property type="entry name" value="HD-domain/PDEase-like"/>
    <property type="match status" value="1"/>
</dbReference>
<dbReference type="SUPFAM" id="SSF52172">
    <property type="entry name" value="CheY-like"/>
    <property type="match status" value="1"/>
</dbReference>
<dbReference type="InterPro" id="IPR013976">
    <property type="entry name" value="HDOD"/>
</dbReference>
<dbReference type="InterPro" id="IPR011006">
    <property type="entry name" value="CheY-like_superfamily"/>
</dbReference>
<dbReference type="RefSeq" id="WP_342853549.1">
    <property type="nucleotide sequence ID" value="NZ_JBBMRA010000001.1"/>
</dbReference>
<comment type="caution">
    <text evidence="4">The sequence shown here is derived from an EMBL/GenBank/DDBJ whole genome shotgun (WGS) entry which is preliminary data.</text>
</comment>
<dbReference type="Proteomes" id="UP001449225">
    <property type="component" value="Unassembled WGS sequence"/>
</dbReference>
<evidence type="ECO:0000259" key="2">
    <source>
        <dbReference type="PROSITE" id="PS50110"/>
    </source>
</evidence>
<keyword evidence="5" id="KW-1185">Reference proteome</keyword>
<feature type="domain" description="Response regulatory" evidence="2">
    <location>
        <begin position="7"/>
        <end position="122"/>
    </location>
</feature>
<dbReference type="Pfam" id="PF00072">
    <property type="entry name" value="Response_reg"/>
    <property type="match status" value="1"/>
</dbReference>
<evidence type="ECO:0000313" key="4">
    <source>
        <dbReference type="EMBL" id="MEM5535160.1"/>
    </source>
</evidence>
<organism evidence="4 5">
    <name type="scientific">Neptuniibacter pectenicola</name>
    <dbReference type="NCBI Taxonomy" id="1806669"/>
    <lineage>
        <taxon>Bacteria</taxon>
        <taxon>Pseudomonadati</taxon>
        <taxon>Pseudomonadota</taxon>
        <taxon>Gammaproteobacteria</taxon>
        <taxon>Oceanospirillales</taxon>
        <taxon>Oceanospirillaceae</taxon>
        <taxon>Neptuniibacter</taxon>
    </lineage>
</organism>
<evidence type="ECO:0000313" key="5">
    <source>
        <dbReference type="Proteomes" id="UP001449225"/>
    </source>
</evidence>
<reference evidence="4 5" key="1">
    <citation type="submission" date="2024-03" db="EMBL/GenBank/DDBJ databases">
        <title>Community enrichment and isolation of bacterial strains for fucoidan degradation.</title>
        <authorList>
            <person name="Sichert A."/>
        </authorList>
    </citation>
    <scope>NUCLEOTIDE SEQUENCE [LARGE SCALE GENOMIC DNA]</scope>
    <source>
        <strain evidence="4 5">AS76</strain>
    </source>
</reference>
<dbReference type="PIRSF" id="PIRSF036883">
    <property type="entry name" value="RR_HD-GYP_mod"/>
    <property type="match status" value="1"/>
</dbReference>